<feature type="active site" description="Charge relay system" evidence="5">
    <location>
        <position position="207"/>
    </location>
</feature>
<gene>
    <name evidence="8" type="ORF">CUN48_13525</name>
</gene>
<dbReference type="PROSITE" id="PS51892">
    <property type="entry name" value="SUBTILASE"/>
    <property type="match status" value="1"/>
</dbReference>
<dbReference type="InterPro" id="IPR000209">
    <property type="entry name" value="Peptidase_S8/S53_dom"/>
</dbReference>
<dbReference type="Gene3D" id="3.40.50.200">
    <property type="entry name" value="Peptidase S8/S53 domain"/>
    <property type="match status" value="1"/>
</dbReference>
<dbReference type="PANTHER" id="PTHR43399">
    <property type="entry name" value="SUBTILISIN-RELATED"/>
    <property type="match status" value="1"/>
</dbReference>
<feature type="active site" description="Charge relay system" evidence="5">
    <location>
        <position position="360"/>
    </location>
</feature>
<evidence type="ECO:0000256" key="4">
    <source>
        <dbReference type="ARBA" id="ARBA00022825"/>
    </source>
</evidence>
<dbReference type="InterPro" id="IPR051048">
    <property type="entry name" value="Peptidase_S8/S53_subtilisin"/>
</dbReference>
<keyword evidence="2 5" id="KW-0645">Protease</keyword>
<dbReference type="Pfam" id="PF00082">
    <property type="entry name" value="Peptidase_S8"/>
    <property type="match status" value="1"/>
</dbReference>
<dbReference type="SUPFAM" id="SSF52743">
    <property type="entry name" value="Subtilisin-like"/>
    <property type="match status" value="1"/>
</dbReference>
<accession>A0A2M8Q9L2</accession>
<evidence type="ECO:0000313" key="9">
    <source>
        <dbReference type="Proteomes" id="UP000230790"/>
    </source>
</evidence>
<dbReference type="InterPro" id="IPR015500">
    <property type="entry name" value="Peptidase_S8_subtilisin-rel"/>
</dbReference>
<evidence type="ECO:0000256" key="6">
    <source>
        <dbReference type="RuleBase" id="RU003355"/>
    </source>
</evidence>
<evidence type="ECO:0000259" key="7">
    <source>
        <dbReference type="Pfam" id="PF00082"/>
    </source>
</evidence>
<dbReference type="GO" id="GO:0004252">
    <property type="term" value="F:serine-type endopeptidase activity"/>
    <property type="evidence" value="ECO:0007669"/>
    <property type="project" value="UniProtKB-UniRule"/>
</dbReference>
<dbReference type="AlphaFoldDB" id="A0A2M8Q9L2"/>
<evidence type="ECO:0000313" key="8">
    <source>
        <dbReference type="EMBL" id="PJF46492.1"/>
    </source>
</evidence>
<reference evidence="8 9" key="1">
    <citation type="submission" date="2017-11" db="EMBL/GenBank/DDBJ databases">
        <title>Evolution of Phototrophy in the Chloroflexi Phylum Driven by Horizontal Gene Transfer.</title>
        <authorList>
            <person name="Ward L.M."/>
            <person name="Hemp J."/>
            <person name="Shih P.M."/>
            <person name="Mcglynn S.E."/>
            <person name="Fischer W."/>
        </authorList>
    </citation>
    <scope>NUCLEOTIDE SEQUENCE [LARGE SCALE GENOMIC DNA]</scope>
    <source>
        <strain evidence="8">JP3_7</strain>
    </source>
</reference>
<feature type="non-terminal residue" evidence="8">
    <location>
        <position position="434"/>
    </location>
</feature>
<dbReference type="EMBL" id="PGTN01000176">
    <property type="protein sequence ID" value="PJF46492.1"/>
    <property type="molecule type" value="Genomic_DNA"/>
</dbReference>
<evidence type="ECO:0000256" key="2">
    <source>
        <dbReference type="ARBA" id="ARBA00022670"/>
    </source>
</evidence>
<keyword evidence="3 5" id="KW-0378">Hydrolase</keyword>
<evidence type="ECO:0000256" key="5">
    <source>
        <dbReference type="PROSITE-ProRule" id="PRU01240"/>
    </source>
</evidence>
<dbReference type="InterPro" id="IPR036852">
    <property type="entry name" value="Peptidase_S8/S53_dom_sf"/>
</dbReference>
<comment type="caution">
    <text evidence="8">The sequence shown here is derived from an EMBL/GenBank/DDBJ whole genome shotgun (WGS) entry which is preliminary data.</text>
</comment>
<dbReference type="PRINTS" id="PR00723">
    <property type="entry name" value="SUBTILISIN"/>
</dbReference>
<evidence type="ECO:0000256" key="1">
    <source>
        <dbReference type="ARBA" id="ARBA00011073"/>
    </source>
</evidence>
<proteinExistence type="inferred from homology"/>
<protein>
    <recommendedName>
        <fullName evidence="7">Peptidase S8/S53 domain-containing protein</fullName>
    </recommendedName>
</protein>
<dbReference type="PROSITE" id="PS00136">
    <property type="entry name" value="SUBTILASE_ASP"/>
    <property type="match status" value="1"/>
</dbReference>
<organism evidence="8 9">
    <name type="scientific">Candidatus Thermofonsia Clade 3 bacterium</name>
    <dbReference type="NCBI Taxonomy" id="2364212"/>
    <lineage>
        <taxon>Bacteria</taxon>
        <taxon>Bacillati</taxon>
        <taxon>Chloroflexota</taxon>
        <taxon>Candidatus Thermofontia</taxon>
        <taxon>Candidatus Thermofonsia Clade 3</taxon>
    </lineage>
</organism>
<evidence type="ECO:0000256" key="3">
    <source>
        <dbReference type="ARBA" id="ARBA00022801"/>
    </source>
</evidence>
<name>A0A2M8Q9L2_9CHLR</name>
<dbReference type="GO" id="GO:0006508">
    <property type="term" value="P:proteolysis"/>
    <property type="evidence" value="ECO:0007669"/>
    <property type="project" value="UniProtKB-KW"/>
</dbReference>
<keyword evidence="4 5" id="KW-0720">Serine protease</keyword>
<dbReference type="PANTHER" id="PTHR43399:SF4">
    <property type="entry name" value="CELL WALL-ASSOCIATED PROTEASE"/>
    <property type="match status" value="1"/>
</dbReference>
<sequence length="434" mass="46180">ITVVLTPKTDVRKFKRRLPQPGTWLRTKGVMSPDGRLDAKIVRPDDSEPNQVVVRLKPSADSFATAQALASEYEMSVRAILPSADIYLFTTREDEEDAQERLLNDDRVLWAELNRVSRVPTGFPYRTWKWGSQEDSNYVNQRAFEQVNLTPVVGVVNGDGVTVAVLDTGVDLEHPALVDALHIITNSDMISDTDRPDDIGPGTAWGHGTHVAGVIHAIAPAARIMPLRVLDAQGRGNTFVLAYAIEYAIQQGADVINLSLGADCDSRTLTETVAAAVAQGVAIVAAAGNDASVVPSCPASLPGVMAVAAVDEQRVRTSWSNYGPWIALVAPGEGITSTFPLGYAAEIDASPGYASWSGTSMAAPFVAGAAALVIEQRNAGRIQASVAEQLITHGADISALNPLPYTVGRHLDIAAALALDEPQEPPTASYALFL</sequence>
<dbReference type="InterPro" id="IPR023828">
    <property type="entry name" value="Peptidase_S8_Ser-AS"/>
</dbReference>
<feature type="active site" description="Charge relay system" evidence="5">
    <location>
        <position position="167"/>
    </location>
</feature>
<comment type="similarity">
    <text evidence="1 5 6">Belongs to the peptidase S8 family.</text>
</comment>
<dbReference type="InterPro" id="IPR023827">
    <property type="entry name" value="Peptidase_S8_Asp-AS"/>
</dbReference>
<feature type="domain" description="Peptidase S8/S53" evidence="7">
    <location>
        <begin position="158"/>
        <end position="395"/>
    </location>
</feature>
<dbReference type="PROSITE" id="PS00138">
    <property type="entry name" value="SUBTILASE_SER"/>
    <property type="match status" value="1"/>
</dbReference>
<feature type="non-terminal residue" evidence="8">
    <location>
        <position position="1"/>
    </location>
</feature>
<dbReference type="Proteomes" id="UP000230790">
    <property type="component" value="Unassembled WGS sequence"/>
</dbReference>